<sequence>MPVNEAYPLRHECNALRLQLRFTLVVWSASTVVHRSDLKCHPSTTSRSTTGPLDFNQWTDGGCEEPFLIIVAELHGNKEAQKEWRRRGKGRQTAMRTFELG</sequence>
<evidence type="ECO:0000313" key="3">
    <source>
        <dbReference type="Proteomes" id="UP000270296"/>
    </source>
</evidence>
<protein>
    <submittedName>
        <fullName evidence="2 4">Uncharacterized protein</fullName>
    </submittedName>
</protein>
<keyword evidence="3" id="KW-1185">Reference proteome</keyword>
<dbReference type="EMBL" id="UZAM01006715">
    <property type="protein sequence ID" value="VDO93270.1"/>
    <property type="molecule type" value="Genomic_DNA"/>
</dbReference>
<organism evidence="4">
    <name type="scientific">Soboliphyme baturini</name>
    <dbReference type="NCBI Taxonomy" id="241478"/>
    <lineage>
        <taxon>Eukaryota</taxon>
        <taxon>Metazoa</taxon>
        <taxon>Ecdysozoa</taxon>
        <taxon>Nematoda</taxon>
        <taxon>Enoplea</taxon>
        <taxon>Dorylaimia</taxon>
        <taxon>Dioctophymatida</taxon>
        <taxon>Dioctophymatoidea</taxon>
        <taxon>Soboliphymatidae</taxon>
        <taxon>Soboliphyme</taxon>
    </lineage>
</organism>
<reference evidence="2 3" key="2">
    <citation type="submission" date="2018-11" db="EMBL/GenBank/DDBJ databases">
        <authorList>
            <consortium name="Pathogen Informatics"/>
        </authorList>
    </citation>
    <scope>NUCLEOTIDE SEQUENCE [LARGE SCALE GENOMIC DNA]</scope>
</reference>
<evidence type="ECO:0000313" key="2">
    <source>
        <dbReference type="EMBL" id="VDO93270.1"/>
    </source>
</evidence>
<reference evidence="4" key="1">
    <citation type="submission" date="2016-06" db="UniProtKB">
        <authorList>
            <consortium name="WormBaseParasite"/>
        </authorList>
    </citation>
    <scope>IDENTIFICATION</scope>
</reference>
<gene>
    <name evidence="2" type="ORF">SBAD_LOCUS1120</name>
</gene>
<evidence type="ECO:0000313" key="4">
    <source>
        <dbReference type="WBParaSite" id="SBAD_0000115701-mRNA-1"/>
    </source>
</evidence>
<feature type="region of interest" description="Disordered" evidence="1">
    <location>
        <begin position="82"/>
        <end position="101"/>
    </location>
</feature>
<dbReference type="WBParaSite" id="SBAD_0000115701-mRNA-1">
    <property type="protein sequence ID" value="SBAD_0000115701-mRNA-1"/>
    <property type="gene ID" value="SBAD_0000115701"/>
</dbReference>
<evidence type="ECO:0000256" key="1">
    <source>
        <dbReference type="SAM" id="MobiDB-lite"/>
    </source>
</evidence>
<dbReference type="AlphaFoldDB" id="A0A183IBX6"/>
<accession>A0A183IBX6</accession>
<name>A0A183IBX6_9BILA</name>
<dbReference type="Proteomes" id="UP000270296">
    <property type="component" value="Unassembled WGS sequence"/>
</dbReference>
<proteinExistence type="predicted"/>